<dbReference type="PANTHER" id="PTHR39479">
    <property type="match status" value="1"/>
</dbReference>
<dbReference type="SMART" id="SM01150">
    <property type="entry name" value="DUF1338"/>
    <property type="match status" value="1"/>
</dbReference>
<accession>A0A364JUR9</accession>
<keyword evidence="2" id="KW-0223">Dioxygenase</keyword>
<keyword evidence="4" id="KW-0408">Iron</keyword>
<organism evidence="9 10">
    <name type="scientific">Falsochrobactrum ovis</name>
    <dbReference type="NCBI Taxonomy" id="1293442"/>
    <lineage>
        <taxon>Bacteria</taxon>
        <taxon>Pseudomonadati</taxon>
        <taxon>Pseudomonadota</taxon>
        <taxon>Alphaproteobacteria</taxon>
        <taxon>Hyphomicrobiales</taxon>
        <taxon>Brucellaceae</taxon>
        <taxon>Falsochrobactrum</taxon>
    </lineage>
</organism>
<gene>
    <name evidence="9" type="ORF">C7374_10794</name>
</gene>
<evidence type="ECO:0000313" key="10">
    <source>
        <dbReference type="Proteomes" id="UP000249453"/>
    </source>
</evidence>
<protein>
    <recommendedName>
        <fullName evidence="7">2-oxoadipate dioxygenase/decarboxylase</fullName>
        <ecNumber evidence="6">1.13.11.93</ecNumber>
    </recommendedName>
    <alternativeName>
        <fullName evidence="8">2-hydroxyglutarate synthase</fullName>
    </alternativeName>
</protein>
<dbReference type="InterPro" id="IPR047869">
    <property type="entry name" value="YdcJ_bac-like"/>
</dbReference>
<keyword evidence="3" id="KW-0560">Oxidoreductase</keyword>
<dbReference type="InterPro" id="IPR009770">
    <property type="entry name" value="HGLS"/>
</dbReference>
<keyword evidence="10" id="KW-1185">Reference proteome</keyword>
<comment type="cofactor">
    <cofactor evidence="1">
        <name>Fe(2+)</name>
        <dbReference type="ChEBI" id="CHEBI:29033"/>
    </cofactor>
</comment>
<name>A0A364JUR9_9HYPH</name>
<evidence type="ECO:0000256" key="3">
    <source>
        <dbReference type="ARBA" id="ARBA00023002"/>
    </source>
</evidence>
<comment type="caution">
    <text evidence="9">The sequence shown here is derived from an EMBL/GenBank/DDBJ whole genome shotgun (WGS) entry which is preliminary data.</text>
</comment>
<evidence type="ECO:0000256" key="4">
    <source>
        <dbReference type="ARBA" id="ARBA00023004"/>
    </source>
</evidence>
<dbReference type="EC" id="1.13.11.93" evidence="6"/>
<evidence type="ECO:0000313" key="9">
    <source>
        <dbReference type="EMBL" id="RAK28193.1"/>
    </source>
</evidence>
<comment type="similarity">
    <text evidence="5">Belongs to the 2-oxoadipate dioxygenase/decarboxylase family.</text>
</comment>
<dbReference type="CDD" id="cd16348">
    <property type="entry name" value="VOC_YdcJ_like"/>
    <property type="match status" value="1"/>
</dbReference>
<evidence type="ECO:0000256" key="1">
    <source>
        <dbReference type="ARBA" id="ARBA00001954"/>
    </source>
</evidence>
<dbReference type="PANTHER" id="PTHR39479:SF2">
    <property type="entry name" value="2-OXOADIPATE DIOXYGENASE_DECARBOXYLASE"/>
    <property type="match status" value="1"/>
</dbReference>
<evidence type="ECO:0000256" key="5">
    <source>
        <dbReference type="ARBA" id="ARBA00035013"/>
    </source>
</evidence>
<evidence type="ECO:0000256" key="6">
    <source>
        <dbReference type="ARBA" id="ARBA00035023"/>
    </source>
</evidence>
<evidence type="ECO:0000256" key="2">
    <source>
        <dbReference type="ARBA" id="ARBA00022964"/>
    </source>
</evidence>
<dbReference type="AlphaFoldDB" id="A0A364JUR9"/>
<dbReference type="EMBL" id="QLMK01000007">
    <property type="protein sequence ID" value="RAK28193.1"/>
    <property type="molecule type" value="Genomic_DNA"/>
</dbReference>
<reference evidence="9 10" key="1">
    <citation type="submission" date="2018-06" db="EMBL/GenBank/DDBJ databases">
        <title>Genomic Encyclopedia of Type Strains, Phase IV (KMG-IV): sequencing the most valuable type-strain genomes for metagenomic binning, comparative biology and taxonomic classification.</title>
        <authorList>
            <person name="Goeker M."/>
        </authorList>
    </citation>
    <scope>NUCLEOTIDE SEQUENCE [LARGE SCALE GENOMIC DNA]</scope>
    <source>
        <strain evidence="9 10">DSM 26720</strain>
    </source>
</reference>
<proteinExistence type="inferred from homology"/>
<dbReference type="Pfam" id="PF07063">
    <property type="entry name" value="HGLS"/>
    <property type="match status" value="1"/>
</dbReference>
<dbReference type="Gene3D" id="3.10.180.80">
    <property type="entry name" value="Uncharacterised protein PF07063, DUF1338"/>
    <property type="match status" value="1"/>
</dbReference>
<sequence>MKQGATEAFAMNEHKFVSPDTIRAAFSAAMSAMYKQEVPAYGTLMELVADVNAKVLTTDTLLHERLNETDSLERISEERHGAIRLGTAAELAMMRRVFAVMGMFPVGYYDLSAAGVPVHSTAFRPIDDAALKINPFRVFTSLLRLDLIADENLRKEAEETLAKRNIFTPGAIALVEKAETQGGLSEEEAKSFVAEVLETFRWHDRANVSKDLYQRLHDAHRLIADVVSFKGPHINHLTPRTLDIDAVQAQMPERGINPKAVVEGPPTRNCPILLRQTSFKALEEEVSFVGADGQWTTGSHTARFGEIEQRGIAVTPKGRALYDKLLNETRAIVRPAPDGSNAAEYVKVLSETFSAFPDTWEEIRKQGLGYFAYSVKDAAVLARFKPGTDIETLVEAGAVYFDPIIYEDFLPVSAAGIFQSNLGDDDTQEFVESPNQKRFEEELGTKVLNEFEHYARIERESIEAVQLRLSGLEAAE</sequence>
<evidence type="ECO:0000256" key="7">
    <source>
        <dbReference type="ARBA" id="ARBA00035034"/>
    </source>
</evidence>
<dbReference type="Proteomes" id="UP000249453">
    <property type="component" value="Unassembled WGS sequence"/>
</dbReference>
<evidence type="ECO:0000256" key="8">
    <source>
        <dbReference type="ARBA" id="ARBA00035045"/>
    </source>
</evidence>
<dbReference type="GO" id="GO:0051213">
    <property type="term" value="F:dioxygenase activity"/>
    <property type="evidence" value="ECO:0007669"/>
    <property type="project" value="UniProtKB-KW"/>
</dbReference>